<proteinExistence type="predicted"/>
<name>A0A1M6URL0_XYLRU</name>
<gene>
    <name evidence="1" type="ORF">SAMN05216463_11079</name>
</gene>
<protein>
    <submittedName>
        <fullName evidence="1">Uncharacterized protein</fullName>
    </submittedName>
</protein>
<dbReference type="EMBL" id="FRBD01000010">
    <property type="protein sequence ID" value="SHK71803.1"/>
    <property type="molecule type" value="Genomic_DNA"/>
</dbReference>
<reference evidence="1 2" key="1">
    <citation type="submission" date="2016-11" db="EMBL/GenBank/DDBJ databases">
        <authorList>
            <person name="Jaros S."/>
            <person name="Januszkiewicz K."/>
            <person name="Wedrychowicz H."/>
        </authorList>
    </citation>
    <scope>NUCLEOTIDE SEQUENCE [LARGE SCALE GENOMIC DNA]</scope>
    <source>
        <strain evidence="1 2">KHT3</strain>
    </source>
</reference>
<accession>A0A1M6URL0</accession>
<organism evidence="1 2">
    <name type="scientific">Xylanibacter ruminicola</name>
    <name type="common">Prevotella ruminicola</name>
    <dbReference type="NCBI Taxonomy" id="839"/>
    <lineage>
        <taxon>Bacteria</taxon>
        <taxon>Pseudomonadati</taxon>
        <taxon>Bacteroidota</taxon>
        <taxon>Bacteroidia</taxon>
        <taxon>Bacteroidales</taxon>
        <taxon>Prevotellaceae</taxon>
        <taxon>Xylanibacter</taxon>
    </lineage>
</organism>
<dbReference type="Proteomes" id="UP000184130">
    <property type="component" value="Unassembled WGS sequence"/>
</dbReference>
<evidence type="ECO:0000313" key="2">
    <source>
        <dbReference type="Proteomes" id="UP000184130"/>
    </source>
</evidence>
<dbReference type="AlphaFoldDB" id="A0A1M6URL0"/>
<evidence type="ECO:0000313" key="1">
    <source>
        <dbReference type="EMBL" id="SHK71803.1"/>
    </source>
</evidence>
<sequence length="33" mass="4053">MCYFAPDFGEMPEKFQDSNIIINKLKYYNYVRN</sequence>